<protein>
    <submittedName>
        <fullName evidence="2">Uncharacterized protein</fullName>
    </submittedName>
</protein>
<feature type="compositionally biased region" description="Basic and acidic residues" evidence="1">
    <location>
        <begin position="504"/>
        <end position="520"/>
    </location>
</feature>
<feature type="compositionally biased region" description="Basic residues" evidence="1">
    <location>
        <begin position="928"/>
        <end position="939"/>
    </location>
</feature>
<dbReference type="Gramene" id="Kaladp0034s0074.1.v1.1">
    <property type="protein sequence ID" value="Kaladp0034s0074.1.v1.1"/>
    <property type="gene ID" value="Kaladp0034s0074.v1.1"/>
</dbReference>
<feature type="compositionally biased region" description="Low complexity" evidence="1">
    <location>
        <begin position="24"/>
        <end position="51"/>
    </location>
</feature>
<accession>A0A7N0TEE6</accession>
<feature type="region of interest" description="Disordered" evidence="1">
    <location>
        <begin position="680"/>
        <end position="939"/>
    </location>
</feature>
<feature type="compositionally biased region" description="Pro residues" evidence="1">
    <location>
        <begin position="98"/>
        <end position="123"/>
    </location>
</feature>
<sequence length="939" mass="104469">MDAYQRYNTNVRPPPPPSSTMDFQQDQLQHQHPPAPPQAQWYPGQNHYQPTSQPPPPPPGMQNPYPPNQWGPHPTENHAPQGYPPPPPQYPNQHYPPHQFPSPNRPHMHPPLPPPPYQVPPQPYFDGHQEWGNPNWTHHQGYEYPGQSNQDDWAARARAWATAKAAMDNQQQQVPFPQGLRTELQTQINDQYALGADTQHLETKSGSNLVAYPHSSYGTENQRVCVRDGQSNNIPGDHQYGLVTFSSANHLAKDGSLGDESKATVHQQEVPSSYSSVAGREVGTNQNQLQFKSFPGPGNALQGGLQAHPMVPVVDPPDLLGRSFSYQNQSGDLSDKPLDFAPRANISSMYPHPDATGHHRGVESSATMPINHSWAPHLAPGNIYPLTANSGSQFDPSISTHSPVPGQVAPLFGTIPGPNFHPTLPSVSGSFGPGNGSSLVSPTTFSVDAYGASSSSDRPKKASVPNWLKEEIIKKKAVMATSTHEYHQEETQSMEYEMGNQPVVKDDQAESKSIDSSRSAEEEEDEDYVEAARTAAINKEIKRVLTEVLLKVTDDLFDEIATKVLGEEDITTDAAPSQPSPRVIVPDKSKGINTEELTGKTSSVLPGGLLGLASYYTDSDDEKDETNTQELSGEKPEKVKHGHSHDEMVDDDIINMKKMDDTSTLGVMNTDSINRRVMHEVASGANGNDRKLQNGSSSLDMMDNLRDKEQDKRDRTKGTSSLELSIASDEREAESKMSSRSSPIVEAVSDRIRENKKEDKSQVKYEEKHPIKGKSDDRSGSKDRKKDGSKIDEKQKDSTLRKRSHYDEEDRKELERGKRVGGREDKKREHLNDDKSERSRQKHSSNSNQHKRGRSPSPSRRKKNKSDSSISGGSSTNDESLDDSGRNSRSKRRPRSPSPMRSRKRQVSRSPEHSLRRHSPYYSLEASRRKRSSSPRRHR</sequence>
<feature type="compositionally biased region" description="Basic and acidic residues" evidence="1">
    <location>
        <begin position="632"/>
        <end position="647"/>
    </location>
</feature>
<dbReference type="InterPro" id="IPR031937">
    <property type="entry name" value="PNISR"/>
</dbReference>
<feature type="compositionally biased region" description="Basic residues" evidence="1">
    <location>
        <begin position="849"/>
        <end position="864"/>
    </location>
</feature>
<dbReference type="AlphaFoldDB" id="A0A7N0TEE6"/>
<feature type="compositionally biased region" description="Basic and acidic residues" evidence="1">
    <location>
        <begin position="703"/>
        <end position="717"/>
    </location>
</feature>
<feature type="compositionally biased region" description="Low complexity" evidence="1">
    <location>
        <begin position="867"/>
        <end position="878"/>
    </location>
</feature>
<feature type="compositionally biased region" description="Basic and acidic residues" evidence="1">
    <location>
        <begin position="748"/>
        <end position="839"/>
    </location>
</feature>
<keyword evidence="3" id="KW-1185">Reference proteome</keyword>
<feature type="compositionally biased region" description="Polar residues" evidence="1">
    <location>
        <begin position="591"/>
        <end position="600"/>
    </location>
</feature>
<name>A0A7N0TEE6_KALFE</name>
<dbReference type="Proteomes" id="UP000594263">
    <property type="component" value="Unplaced"/>
</dbReference>
<evidence type="ECO:0000256" key="1">
    <source>
        <dbReference type="SAM" id="MobiDB-lite"/>
    </source>
</evidence>
<evidence type="ECO:0000313" key="3">
    <source>
        <dbReference type="Proteomes" id="UP000594263"/>
    </source>
</evidence>
<feature type="compositionally biased region" description="Polar residues" evidence="1">
    <location>
        <begin position="1"/>
        <end position="11"/>
    </location>
</feature>
<feature type="region of interest" description="Disordered" evidence="1">
    <location>
        <begin position="501"/>
        <end position="527"/>
    </location>
</feature>
<reference evidence="2" key="1">
    <citation type="submission" date="2021-01" db="UniProtKB">
        <authorList>
            <consortium name="EnsemblPlants"/>
        </authorList>
    </citation>
    <scope>IDENTIFICATION</scope>
</reference>
<evidence type="ECO:0000313" key="2">
    <source>
        <dbReference type="EnsemblPlants" id="Kaladp0034s0074.1.v1.1"/>
    </source>
</evidence>
<feature type="region of interest" description="Disordered" evidence="1">
    <location>
        <begin position="615"/>
        <end position="648"/>
    </location>
</feature>
<feature type="compositionally biased region" description="Basic and acidic residues" evidence="1">
    <location>
        <begin position="728"/>
        <end position="737"/>
    </location>
</feature>
<proteinExistence type="predicted"/>
<feature type="compositionally biased region" description="Pro residues" evidence="1">
    <location>
        <begin position="52"/>
        <end position="69"/>
    </location>
</feature>
<feature type="compositionally biased region" description="Basic residues" evidence="1">
    <location>
        <begin position="888"/>
        <end position="907"/>
    </location>
</feature>
<organism evidence="2 3">
    <name type="scientific">Kalanchoe fedtschenkoi</name>
    <name type="common">Lavender scallops</name>
    <name type="synonym">South American air plant</name>
    <dbReference type="NCBI Taxonomy" id="63787"/>
    <lineage>
        <taxon>Eukaryota</taxon>
        <taxon>Viridiplantae</taxon>
        <taxon>Streptophyta</taxon>
        <taxon>Embryophyta</taxon>
        <taxon>Tracheophyta</taxon>
        <taxon>Spermatophyta</taxon>
        <taxon>Magnoliopsida</taxon>
        <taxon>eudicotyledons</taxon>
        <taxon>Gunneridae</taxon>
        <taxon>Pentapetalae</taxon>
        <taxon>Saxifragales</taxon>
        <taxon>Crassulaceae</taxon>
        <taxon>Kalanchoe</taxon>
    </lineage>
</organism>
<dbReference type="OMA" id="NDEMSHR"/>
<dbReference type="EnsemblPlants" id="Kaladp0034s0074.1.v1.1">
    <property type="protein sequence ID" value="Kaladp0034s0074.1.v1.1"/>
    <property type="gene ID" value="Kaladp0034s0074.v1.1"/>
</dbReference>
<dbReference type="Pfam" id="PF15996">
    <property type="entry name" value="PNISR"/>
    <property type="match status" value="1"/>
</dbReference>
<feature type="region of interest" description="Disordered" evidence="1">
    <location>
        <begin position="571"/>
        <end position="600"/>
    </location>
</feature>
<feature type="region of interest" description="Disordered" evidence="1">
    <location>
        <begin position="1"/>
        <end position="150"/>
    </location>
</feature>